<feature type="compositionally biased region" description="Polar residues" evidence="2">
    <location>
        <begin position="115"/>
        <end position="128"/>
    </location>
</feature>
<keyword evidence="3" id="KW-0812">Transmembrane</keyword>
<feature type="transmembrane region" description="Helical" evidence="3">
    <location>
        <begin position="154"/>
        <end position="173"/>
    </location>
</feature>
<dbReference type="PROSITE" id="PS50005">
    <property type="entry name" value="TPR"/>
    <property type="match status" value="1"/>
</dbReference>
<dbReference type="Gene3D" id="1.25.40.10">
    <property type="entry name" value="Tetratricopeptide repeat domain"/>
    <property type="match status" value="1"/>
</dbReference>
<dbReference type="Pfam" id="PF13290">
    <property type="entry name" value="CHB_HEX_C_1"/>
    <property type="match status" value="2"/>
</dbReference>
<dbReference type="EMBL" id="VUMB01000015">
    <property type="protein sequence ID" value="MSS40445.1"/>
    <property type="molecule type" value="Genomic_DNA"/>
</dbReference>
<dbReference type="InterPro" id="IPR019734">
    <property type="entry name" value="TPR_rpt"/>
</dbReference>
<organism evidence="5 6">
    <name type="scientific">Clostridium scindens (strain JCM 10418 / VPI 12708)</name>
    <dbReference type="NCBI Taxonomy" id="29347"/>
    <lineage>
        <taxon>Bacteria</taxon>
        <taxon>Bacillati</taxon>
        <taxon>Bacillota</taxon>
        <taxon>Clostridia</taxon>
        <taxon>Lachnospirales</taxon>
        <taxon>Lachnospiraceae</taxon>
    </lineage>
</organism>
<name>A0A844FBP0_CLOSV</name>
<evidence type="ECO:0000256" key="3">
    <source>
        <dbReference type="SAM" id="Phobius"/>
    </source>
</evidence>
<keyword evidence="1" id="KW-0802">TPR repeat</keyword>
<dbReference type="SUPFAM" id="SSF48452">
    <property type="entry name" value="TPR-like"/>
    <property type="match status" value="1"/>
</dbReference>
<evidence type="ECO:0000259" key="4">
    <source>
        <dbReference type="Pfam" id="PF13290"/>
    </source>
</evidence>
<dbReference type="Pfam" id="PF14559">
    <property type="entry name" value="TPR_19"/>
    <property type="match status" value="1"/>
</dbReference>
<feature type="compositionally biased region" description="Basic residues" evidence="2">
    <location>
        <begin position="135"/>
        <end position="146"/>
    </location>
</feature>
<dbReference type="InterPro" id="IPR059177">
    <property type="entry name" value="GH29D-like_dom"/>
</dbReference>
<reference evidence="5 6" key="1">
    <citation type="submission" date="2019-08" db="EMBL/GenBank/DDBJ databases">
        <title>In-depth cultivation of the pig gut microbiome towards novel bacterial diversity and tailored functional studies.</title>
        <authorList>
            <person name="Wylensek D."/>
            <person name="Hitch T.C.A."/>
            <person name="Clavel T."/>
        </authorList>
    </citation>
    <scope>NUCLEOTIDE SEQUENCE [LARGE SCALE GENOMIC DNA]</scope>
    <source>
        <strain evidence="5 6">BL-389-WT-3D</strain>
    </source>
</reference>
<evidence type="ECO:0000256" key="2">
    <source>
        <dbReference type="SAM" id="MobiDB-lite"/>
    </source>
</evidence>
<dbReference type="Proteomes" id="UP000462363">
    <property type="component" value="Unassembled WGS sequence"/>
</dbReference>
<feature type="repeat" description="TPR" evidence="1">
    <location>
        <begin position="211"/>
        <end position="244"/>
    </location>
</feature>
<sequence length="452" mass="49387">MIKLAVGGYHKMKCRYCGHEIPDGMLYCEECGKEVRIVPDYNPLDDMLTAQVKGAISGENDYSEDDIYESVRNTTAMGRSTGAGRYTSAGRGTGTGRNGATGNTAGRSAAGRNTAGRNTSGRRNTSGGSLPERERRRRQAERKKALRRKRRQRALIILAVLAVAVIAACFAIYQTSYAGIVNKGYKAIESKEYDKSAQYFQKAIAKNGKKAEAYAGLAKVYTKQDDLDKAESVFLNAIDKQPKNTDIYEACVQFYMDTDQKAEIPLLLEDAQDNVRETLAGYIVKGPKFSLDDSETFEDVQELSLSAGNGCTIYYTTDETDPTVKSTKYAEPIQIGEGETVVSAIAVNKKGIPSLPVKKTYTVELPIEDAPAVSPSTGQYESATQIEIKVPEGYEAYYTMDKSDPTTASTKYVGPIDMPEGETIFKAILVNAKGRTSGVTTRNYVLELSQGE</sequence>
<dbReference type="SMART" id="SM00028">
    <property type="entry name" value="TPR"/>
    <property type="match status" value="2"/>
</dbReference>
<keyword evidence="3" id="KW-0472">Membrane</keyword>
<proteinExistence type="predicted"/>
<feature type="domain" description="GH29D-like beta-sandwich" evidence="4">
    <location>
        <begin position="294"/>
        <end position="354"/>
    </location>
</feature>
<accession>A0A844FBP0</accession>
<feature type="domain" description="GH29D-like beta-sandwich" evidence="4">
    <location>
        <begin position="375"/>
        <end position="441"/>
    </location>
</feature>
<evidence type="ECO:0000256" key="1">
    <source>
        <dbReference type="PROSITE-ProRule" id="PRU00339"/>
    </source>
</evidence>
<protein>
    <submittedName>
        <fullName evidence="5">Tetratricopeptide repeat protein</fullName>
    </submittedName>
</protein>
<feature type="region of interest" description="Disordered" evidence="2">
    <location>
        <begin position="78"/>
        <end position="146"/>
    </location>
</feature>
<gene>
    <name evidence="5" type="ORF">FYJ37_08780</name>
</gene>
<evidence type="ECO:0000313" key="6">
    <source>
        <dbReference type="Proteomes" id="UP000462363"/>
    </source>
</evidence>
<dbReference type="InterPro" id="IPR011990">
    <property type="entry name" value="TPR-like_helical_dom_sf"/>
</dbReference>
<keyword evidence="3" id="KW-1133">Transmembrane helix</keyword>
<comment type="caution">
    <text evidence="5">The sequence shown here is derived from an EMBL/GenBank/DDBJ whole genome shotgun (WGS) entry which is preliminary data.</text>
</comment>
<evidence type="ECO:0000313" key="5">
    <source>
        <dbReference type="EMBL" id="MSS40445.1"/>
    </source>
</evidence>
<dbReference type="AlphaFoldDB" id="A0A844FBP0"/>